<reference evidence="2" key="1">
    <citation type="journal article" date="2022" name="Mol. Ecol. Resour.">
        <title>The genomes of chicory, endive, great burdock and yacon provide insights into Asteraceae palaeo-polyploidization history and plant inulin production.</title>
        <authorList>
            <person name="Fan W."/>
            <person name="Wang S."/>
            <person name="Wang H."/>
            <person name="Wang A."/>
            <person name="Jiang F."/>
            <person name="Liu H."/>
            <person name="Zhao H."/>
            <person name="Xu D."/>
            <person name="Zhang Y."/>
        </authorList>
    </citation>
    <scope>NUCLEOTIDE SEQUENCE [LARGE SCALE GENOMIC DNA]</scope>
    <source>
        <strain evidence="2">cv. Niubang</strain>
    </source>
</reference>
<protein>
    <submittedName>
        <fullName evidence="1">Uncharacterized protein</fullName>
    </submittedName>
</protein>
<keyword evidence="2" id="KW-1185">Reference proteome</keyword>
<reference evidence="1 2" key="2">
    <citation type="journal article" date="2022" name="Mol. Ecol. Resour.">
        <title>The genomes of chicory, endive, great burdock and yacon provide insights into Asteraceae paleo-polyploidization history and plant inulin production.</title>
        <authorList>
            <person name="Fan W."/>
            <person name="Wang S."/>
            <person name="Wang H."/>
            <person name="Wang A."/>
            <person name="Jiang F."/>
            <person name="Liu H."/>
            <person name="Zhao H."/>
            <person name="Xu D."/>
            <person name="Zhang Y."/>
        </authorList>
    </citation>
    <scope>NUCLEOTIDE SEQUENCE [LARGE SCALE GENOMIC DNA]</scope>
    <source>
        <strain evidence="2">cv. Niubang</strain>
    </source>
</reference>
<evidence type="ECO:0000313" key="1">
    <source>
        <dbReference type="EMBL" id="KAI3696934.1"/>
    </source>
</evidence>
<gene>
    <name evidence="1" type="ORF">L6452_29572</name>
</gene>
<comment type="caution">
    <text evidence="1">The sequence shown here is derived from an EMBL/GenBank/DDBJ whole genome shotgun (WGS) entry which is preliminary data.</text>
</comment>
<sequence>MSKKDGFFRLGLGTKGFDLEEKQQRGVRGVNLDKEVTWLCSNSVVGYLRPTLGHEDFLTSKNNLAFKFCGGVRTDLRYRYLMLNLASILLHCKKDNKVESKATKGATLNDLVELKRSTKASQDVDRNVKYLAVLALFTAIDDPYEPPLNCEINIEQRMDFSRHHPKWLDT</sequence>
<name>A0ACB8ZGW2_ARCLA</name>
<dbReference type="Proteomes" id="UP001055879">
    <property type="component" value="Linkage Group LG10"/>
</dbReference>
<dbReference type="EMBL" id="CM042056">
    <property type="protein sequence ID" value="KAI3696934.1"/>
    <property type="molecule type" value="Genomic_DNA"/>
</dbReference>
<proteinExistence type="predicted"/>
<evidence type="ECO:0000313" key="2">
    <source>
        <dbReference type="Proteomes" id="UP001055879"/>
    </source>
</evidence>
<organism evidence="1 2">
    <name type="scientific">Arctium lappa</name>
    <name type="common">Greater burdock</name>
    <name type="synonym">Lappa major</name>
    <dbReference type="NCBI Taxonomy" id="4217"/>
    <lineage>
        <taxon>Eukaryota</taxon>
        <taxon>Viridiplantae</taxon>
        <taxon>Streptophyta</taxon>
        <taxon>Embryophyta</taxon>
        <taxon>Tracheophyta</taxon>
        <taxon>Spermatophyta</taxon>
        <taxon>Magnoliopsida</taxon>
        <taxon>eudicotyledons</taxon>
        <taxon>Gunneridae</taxon>
        <taxon>Pentapetalae</taxon>
        <taxon>asterids</taxon>
        <taxon>campanulids</taxon>
        <taxon>Asterales</taxon>
        <taxon>Asteraceae</taxon>
        <taxon>Carduoideae</taxon>
        <taxon>Cardueae</taxon>
        <taxon>Arctiinae</taxon>
        <taxon>Arctium</taxon>
    </lineage>
</organism>
<accession>A0ACB8ZGW2</accession>